<dbReference type="AlphaFoldDB" id="A0A9W6PA90"/>
<gene>
    <name evidence="1" type="ORF">Nans01_48400</name>
</gene>
<protein>
    <submittedName>
        <fullName evidence="1">Uncharacterized protein</fullName>
    </submittedName>
</protein>
<dbReference type="Proteomes" id="UP001165092">
    <property type="component" value="Unassembled WGS sequence"/>
</dbReference>
<organism evidence="1 2">
    <name type="scientific">Nocardiopsis ansamitocini</name>
    <dbReference type="NCBI Taxonomy" id="1670832"/>
    <lineage>
        <taxon>Bacteria</taxon>
        <taxon>Bacillati</taxon>
        <taxon>Actinomycetota</taxon>
        <taxon>Actinomycetes</taxon>
        <taxon>Streptosporangiales</taxon>
        <taxon>Nocardiopsidaceae</taxon>
        <taxon>Nocardiopsis</taxon>
    </lineage>
</organism>
<evidence type="ECO:0000313" key="1">
    <source>
        <dbReference type="EMBL" id="GLU50489.1"/>
    </source>
</evidence>
<evidence type="ECO:0000313" key="2">
    <source>
        <dbReference type="Proteomes" id="UP001165092"/>
    </source>
</evidence>
<reference evidence="1" key="1">
    <citation type="submission" date="2023-02" db="EMBL/GenBank/DDBJ databases">
        <title>Nocardiopsis ansamitocini NBRC 112285.</title>
        <authorList>
            <person name="Ichikawa N."/>
            <person name="Sato H."/>
            <person name="Tonouchi N."/>
        </authorList>
    </citation>
    <scope>NUCLEOTIDE SEQUENCE</scope>
    <source>
        <strain evidence="1">NBRC 112285</strain>
    </source>
</reference>
<proteinExistence type="predicted"/>
<accession>A0A9W6PA90</accession>
<keyword evidence="2" id="KW-1185">Reference proteome</keyword>
<dbReference type="RefSeq" id="WP_285762030.1">
    <property type="nucleotide sequence ID" value="NZ_BSQG01000017.1"/>
</dbReference>
<name>A0A9W6PA90_9ACTN</name>
<comment type="caution">
    <text evidence="1">The sequence shown here is derived from an EMBL/GenBank/DDBJ whole genome shotgun (WGS) entry which is preliminary data.</text>
</comment>
<dbReference type="EMBL" id="BSQG01000017">
    <property type="protein sequence ID" value="GLU50489.1"/>
    <property type="molecule type" value="Genomic_DNA"/>
</dbReference>
<sequence>MEVEPGAIANGESVAGRDPLRVRVCLPLSAATRARACSASERGWLSSLSECRPGGLFDAVRPAMRTFVPGPDGPLPGRVRAVAAHVCPPRCPDPHSDRR</sequence>